<feature type="compositionally biased region" description="Basic and acidic residues" evidence="1">
    <location>
        <begin position="66"/>
        <end position="79"/>
    </location>
</feature>
<proteinExistence type="predicted"/>
<accession>A0A2R6QHQ0</accession>
<evidence type="ECO:0000256" key="1">
    <source>
        <dbReference type="SAM" id="MobiDB-lite"/>
    </source>
</evidence>
<feature type="region of interest" description="Disordered" evidence="1">
    <location>
        <begin position="1"/>
        <end position="80"/>
    </location>
</feature>
<dbReference type="OrthoDB" id="10646474at2759"/>
<gene>
    <name evidence="2" type="ORF">CEY00_Acc18531</name>
</gene>
<organism evidence="2 3">
    <name type="scientific">Actinidia chinensis var. chinensis</name>
    <name type="common">Chinese soft-hair kiwi</name>
    <dbReference type="NCBI Taxonomy" id="1590841"/>
    <lineage>
        <taxon>Eukaryota</taxon>
        <taxon>Viridiplantae</taxon>
        <taxon>Streptophyta</taxon>
        <taxon>Embryophyta</taxon>
        <taxon>Tracheophyta</taxon>
        <taxon>Spermatophyta</taxon>
        <taxon>Magnoliopsida</taxon>
        <taxon>eudicotyledons</taxon>
        <taxon>Gunneridae</taxon>
        <taxon>Pentapetalae</taxon>
        <taxon>asterids</taxon>
        <taxon>Ericales</taxon>
        <taxon>Actinidiaceae</taxon>
        <taxon>Actinidia</taxon>
    </lineage>
</organism>
<dbReference type="Proteomes" id="UP000241394">
    <property type="component" value="Chromosome LG16"/>
</dbReference>
<reference evidence="2 3" key="1">
    <citation type="submission" date="2017-07" db="EMBL/GenBank/DDBJ databases">
        <title>An improved, manually edited Actinidia chinensis var. chinensis (kiwifruit) genome highlights the challenges associated with draft genomes and gene prediction in plants.</title>
        <authorList>
            <person name="Pilkington S."/>
            <person name="Crowhurst R."/>
            <person name="Hilario E."/>
            <person name="Nardozza S."/>
            <person name="Fraser L."/>
            <person name="Peng Y."/>
            <person name="Gunaseelan K."/>
            <person name="Simpson R."/>
            <person name="Tahir J."/>
            <person name="Deroles S."/>
            <person name="Templeton K."/>
            <person name="Luo Z."/>
            <person name="Davy M."/>
            <person name="Cheng C."/>
            <person name="Mcneilage M."/>
            <person name="Scaglione D."/>
            <person name="Liu Y."/>
            <person name="Zhang Q."/>
            <person name="Datson P."/>
            <person name="De Silva N."/>
            <person name="Gardiner S."/>
            <person name="Bassett H."/>
            <person name="Chagne D."/>
            <person name="Mccallum J."/>
            <person name="Dzierzon H."/>
            <person name="Deng C."/>
            <person name="Wang Y.-Y."/>
            <person name="Barron N."/>
            <person name="Manako K."/>
            <person name="Bowen J."/>
            <person name="Foster T."/>
            <person name="Erridge Z."/>
            <person name="Tiffin H."/>
            <person name="Waite C."/>
            <person name="Davies K."/>
            <person name="Grierson E."/>
            <person name="Laing W."/>
            <person name="Kirk R."/>
            <person name="Chen X."/>
            <person name="Wood M."/>
            <person name="Montefiori M."/>
            <person name="Brummell D."/>
            <person name="Schwinn K."/>
            <person name="Catanach A."/>
            <person name="Fullerton C."/>
            <person name="Li D."/>
            <person name="Meiyalaghan S."/>
            <person name="Nieuwenhuizen N."/>
            <person name="Read N."/>
            <person name="Prakash R."/>
            <person name="Hunter D."/>
            <person name="Zhang H."/>
            <person name="Mckenzie M."/>
            <person name="Knabel M."/>
            <person name="Harris A."/>
            <person name="Allan A."/>
            <person name="Chen A."/>
            <person name="Janssen B."/>
            <person name="Plunkett B."/>
            <person name="Dwamena C."/>
            <person name="Voogd C."/>
            <person name="Leif D."/>
            <person name="Lafferty D."/>
            <person name="Souleyre E."/>
            <person name="Varkonyi-Gasic E."/>
            <person name="Gambi F."/>
            <person name="Hanley J."/>
            <person name="Yao J.-L."/>
            <person name="Cheung J."/>
            <person name="David K."/>
            <person name="Warren B."/>
            <person name="Marsh K."/>
            <person name="Snowden K."/>
            <person name="Lin-Wang K."/>
            <person name="Brian L."/>
            <person name="Martinez-Sanchez M."/>
            <person name="Wang M."/>
            <person name="Ileperuma N."/>
            <person name="Macnee N."/>
            <person name="Campin R."/>
            <person name="Mcatee P."/>
            <person name="Drummond R."/>
            <person name="Espley R."/>
            <person name="Ireland H."/>
            <person name="Wu R."/>
            <person name="Atkinson R."/>
            <person name="Karunairetnam S."/>
            <person name="Bulley S."/>
            <person name="Chunkath S."/>
            <person name="Hanley Z."/>
            <person name="Storey R."/>
            <person name="Thrimawithana A."/>
            <person name="Thomson S."/>
            <person name="David C."/>
            <person name="Testolin R."/>
        </authorList>
    </citation>
    <scope>NUCLEOTIDE SEQUENCE [LARGE SCALE GENOMIC DNA]</scope>
    <source>
        <strain evidence="3">cv. Red5</strain>
        <tissue evidence="2">Young leaf</tissue>
    </source>
</reference>
<comment type="caution">
    <text evidence="2">The sequence shown here is derived from an EMBL/GenBank/DDBJ whole genome shotgun (WGS) entry which is preliminary data.</text>
</comment>
<dbReference type="EMBL" id="NKQK01000016">
    <property type="protein sequence ID" value="PSS08160.1"/>
    <property type="molecule type" value="Genomic_DNA"/>
</dbReference>
<feature type="compositionally biased region" description="Basic residues" evidence="1">
    <location>
        <begin position="1"/>
        <end position="16"/>
    </location>
</feature>
<dbReference type="InParanoid" id="A0A2R6QHQ0"/>
<dbReference type="AlphaFoldDB" id="A0A2R6QHQ0"/>
<name>A0A2R6QHQ0_ACTCC</name>
<keyword evidence="3" id="KW-1185">Reference proteome</keyword>
<protein>
    <submittedName>
        <fullName evidence="2">Uncharacterized protein</fullName>
    </submittedName>
</protein>
<dbReference type="Gramene" id="PSS08160">
    <property type="protein sequence ID" value="PSS08160"/>
    <property type="gene ID" value="CEY00_Acc18531"/>
</dbReference>
<reference evidence="3" key="2">
    <citation type="journal article" date="2018" name="BMC Genomics">
        <title>A manually annotated Actinidia chinensis var. chinensis (kiwifruit) genome highlights the challenges associated with draft genomes and gene prediction in plants.</title>
        <authorList>
            <person name="Pilkington S.M."/>
            <person name="Crowhurst R."/>
            <person name="Hilario E."/>
            <person name="Nardozza S."/>
            <person name="Fraser L."/>
            <person name="Peng Y."/>
            <person name="Gunaseelan K."/>
            <person name="Simpson R."/>
            <person name="Tahir J."/>
            <person name="Deroles S.C."/>
            <person name="Templeton K."/>
            <person name="Luo Z."/>
            <person name="Davy M."/>
            <person name="Cheng C."/>
            <person name="McNeilage M."/>
            <person name="Scaglione D."/>
            <person name="Liu Y."/>
            <person name="Zhang Q."/>
            <person name="Datson P."/>
            <person name="De Silva N."/>
            <person name="Gardiner S.E."/>
            <person name="Bassett H."/>
            <person name="Chagne D."/>
            <person name="McCallum J."/>
            <person name="Dzierzon H."/>
            <person name="Deng C."/>
            <person name="Wang Y.Y."/>
            <person name="Barron L."/>
            <person name="Manako K."/>
            <person name="Bowen J."/>
            <person name="Foster T.M."/>
            <person name="Erridge Z.A."/>
            <person name="Tiffin H."/>
            <person name="Waite C.N."/>
            <person name="Davies K.M."/>
            <person name="Grierson E.P."/>
            <person name="Laing W.A."/>
            <person name="Kirk R."/>
            <person name="Chen X."/>
            <person name="Wood M."/>
            <person name="Montefiori M."/>
            <person name="Brummell D.A."/>
            <person name="Schwinn K.E."/>
            <person name="Catanach A."/>
            <person name="Fullerton C."/>
            <person name="Li D."/>
            <person name="Meiyalaghan S."/>
            <person name="Nieuwenhuizen N."/>
            <person name="Read N."/>
            <person name="Prakash R."/>
            <person name="Hunter D."/>
            <person name="Zhang H."/>
            <person name="McKenzie M."/>
            <person name="Knabel M."/>
            <person name="Harris A."/>
            <person name="Allan A.C."/>
            <person name="Gleave A."/>
            <person name="Chen A."/>
            <person name="Janssen B.J."/>
            <person name="Plunkett B."/>
            <person name="Ampomah-Dwamena C."/>
            <person name="Voogd C."/>
            <person name="Leif D."/>
            <person name="Lafferty D."/>
            <person name="Souleyre E.J.F."/>
            <person name="Varkonyi-Gasic E."/>
            <person name="Gambi F."/>
            <person name="Hanley J."/>
            <person name="Yao J.L."/>
            <person name="Cheung J."/>
            <person name="David K.M."/>
            <person name="Warren B."/>
            <person name="Marsh K."/>
            <person name="Snowden K.C."/>
            <person name="Lin-Wang K."/>
            <person name="Brian L."/>
            <person name="Martinez-Sanchez M."/>
            <person name="Wang M."/>
            <person name="Ileperuma N."/>
            <person name="Macnee N."/>
            <person name="Campin R."/>
            <person name="McAtee P."/>
            <person name="Drummond R.S.M."/>
            <person name="Espley R.V."/>
            <person name="Ireland H.S."/>
            <person name="Wu R."/>
            <person name="Atkinson R.G."/>
            <person name="Karunairetnam S."/>
            <person name="Bulley S."/>
            <person name="Chunkath S."/>
            <person name="Hanley Z."/>
            <person name="Storey R."/>
            <person name="Thrimawithana A.H."/>
            <person name="Thomson S."/>
            <person name="David C."/>
            <person name="Testolin R."/>
            <person name="Huang H."/>
            <person name="Hellens R.P."/>
            <person name="Schaffer R.J."/>
        </authorList>
    </citation>
    <scope>NUCLEOTIDE SEQUENCE [LARGE SCALE GENOMIC DNA]</scope>
    <source>
        <strain evidence="3">cv. Red5</strain>
    </source>
</reference>
<evidence type="ECO:0000313" key="3">
    <source>
        <dbReference type="Proteomes" id="UP000241394"/>
    </source>
</evidence>
<sequence length="117" mass="12656">MAGGFKKRPHKTRSRKPPSSSGRALFIHGGVLADWSQNPPTPTPTPKGKNPNNENRKAKAASRSGNSDRGKGSESDKPRRIAFGYAYPTVDYQVCSDLKSKLMCVGVGWGVHGFLLC</sequence>
<evidence type="ECO:0000313" key="2">
    <source>
        <dbReference type="EMBL" id="PSS08160.1"/>
    </source>
</evidence>